<dbReference type="InterPro" id="IPR050377">
    <property type="entry name" value="Radical_SAM_PqqE_MftC-like"/>
</dbReference>
<evidence type="ECO:0000256" key="5">
    <source>
        <dbReference type="ARBA" id="ARBA00023004"/>
    </source>
</evidence>
<dbReference type="STRING" id="572546.Arcpr_0326"/>
<protein>
    <submittedName>
        <fullName evidence="8">Radical SAM domain protein</fullName>
    </submittedName>
</protein>
<keyword evidence="9" id="KW-1185">Reference proteome</keyword>
<dbReference type="SFLD" id="SFLDS00029">
    <property type="entry name" value="Radical_SAM"/>
    <property type="match status" value="1"/>
</dbReference>
<dbReference type="CDD" id="cd21123">
    <property type="entry name" value="SPASM_MftC-like"/>
    <property type="match status" value="1"/>
</dbReference>
<keyword evidence="2" id="KW-0004">4Fe-4S</keyword>
<dbReference type="Pfam" id="PF04055">
    <property type="entry name" value="Radical_SAM"/>
    <property type="match status" value="1"/>
</dbReference>
<dbReference type="PANTHER" id="PTHR11228">
    <property type="entry name" value="RADICAL SAM DOMAIN PROTEIN"/>
    <property type="match status" value="1"/>
</dbReference>
<dbReference type="InterPro" id="IPR017200">
    <property type="entry name" value="PqqE-like"/>
</dbReference>
<gene>
    <name evidence="8" type="ordered locus">Arcpr_0326</name>
</gene>
<dbReference type="Pfam" id="PF13186">
    <property type="entry name" value="SPASM"/>
    <property type="match status" value="1"/>
</dbReference>
<proteinExistence type="predicted"/>
<dbReference type="AlphaFoldDB" id="D2RGH1"/>
<organism evidence="8 9">
    <name type="scientific">Archaeoglobus profundus (strain DSM 5631 / JCM 9629 / NBRC 100127 / Av18)</name>
    <dbReference type="NCBI Taxonomy" id="572546"/>
    <lineage>
        <taxon>Archaea</taxon>
        <taxon>Methanobacteriati</taxon>
        <taxon>Methanobacteriota</taxon>
        <taxon>Archaeoglobi</taxon>
        <taxon>Archaeoglobales</taxon>
        <taxon>Archaeoglobaceae</taxon>
        <taxon>Archaeoglobus</taxon>
    </lineage>
</organism>
<evidence type="ECO:0000256" key="1">
    <source>
        <dbReference type="ARBA" id="ARBA00001966"/>
    </source>
</evidence>
<evidence type="ECO:0000256" key="6">
    <source>
        <dbReference type="ARBA" id="ARBA00023014"/>
    </source>
</evidence>
<evidence type="ECO:0000259" key="7">
    <source>
        <dbReference type="PROSITE" id="PS51918"/>
    </source>
</evidence>
<dbReference type="InterPro" id="IPR058240">
    <property type="entry name" value="rSAM_sf"/>
</dbReference>
<dbReference type="InterPro" id="IPR013785">
    <property type="entry name" value="Aldolase_TIM"/>
</dbReference>
<dbReference type="InterPro" id="IPR006638">
    <property type="entry name" value="Elp3/MiaA/NifB-like_rSAM"/>
</dbReference>
<dbReference type="SFLD" id="SFLDG01067">
    <property type="entry name" value="SPASM/twitch_domain_containing"/>
    <property type="match status" value="1"/>
</dbReference>
<accession>D2RGH1</accession>
<comment type="cofactor">
    <cofactor evidence="1">
        <name>[4Fe-4S] cluster</name>
        <dbReference type="ChEBI" id="CHEBI:49883"/>
    </cofactor>
</comment>
<dbReference type="GO" id="GO:0003824">
    <property type="term" value="F:catalytic activity"/>
    <property type="evidence" value="ECO:0007669"/>
    <property type="project" value="InterPro"/>
</dbReference>
<evidence type="ECO:0000313" key="9">
    <source>
        <dbReference type="Proteomes" id="UP000001901"/>
    </source>
</evidence>
<keyword evidence="3" id="KW-0949">S-adenosyl-L-methionine</keyword>
<feature type="domain" description="Radical SAM core" evidence="7">
    <location>
        <begin position="30"/>
        <end position="235"/>
    </location>
</feature>
<dbReference type="GO" id="GO:0046872">
    <property type="term" value="F:metal ion binding"/>
    <property type="evidence" value="ECO:0007669"/>
    <property type="project" value="UniProtKB-KW"/>
</dbReference>
<keyword evidence="5" id="KW-0408">Iron</keyword>
<dbReference type="PIRSF" id="PIRSF037420">
    <property type="entry name" value="PQQ_syn_pqqE"/>
    <property type="match status" value="1"/>
</dbReference>
<dbReference type="EMBL" id="CP001857">
    <property type="protein sequence ID" value="ADB57396.1"/>
    <property type="molecule type" value="Genomic_DNA"/>
</dbReference>
<dbReference type="PaxDb" id="572546-Arcpr_0326"/>
<dbReference type="Proteomes" id="UP000001901">
    <property type="component" value="Chromosome"/>
</dbReference>
<dbReference type="SUPFAM" id="SSF102114">
    <property type="entry name" value="Radical SAM enzymes"/>
    <property type="match status" value="1"/>
</dbReference>
<evidence type="ECO:0000256" key="4">
    <source>
        <dbReference type="ARBA" id="ARBA00022723"/>
    </source>
</evidence>
<keyword evidence="4" id="KW-0479">Metal-binding</keyword>
<keyword evidence="6" id="KW-0411">Iron-sulfur</keyword>
<evidence type="ECO:0000256" key="2">
    <source>
        <dbReference type="ARBA" id="ARBA00022485"/>
    </source>
</evidence>
<sequence length="372" mass="42541">MVKGKATVSREITYDRSDEHIPRRLRELKESFRPVVVWNLTAKCNLKCVHCYAHANQREELDTETAVRVVKELNELAVLVLFSGGEPLLRKDLFEIARYCKVIKALSTNGTLIDNNTAEMLKNAGFSYVGISLDGLKDVHDRFRGVDGAFERAVEGLKSVKSAGILSGVRFTLTKFNSEEVEGVLDLCEDLGVERFCMYHLVPSGRADFSIDVPNDVRRNVIDYLFERAFEFDGEILTVDNPCDGVYFCLKLREIDEDLAFKAYEFLKYRGGDRSGRNLVNIDPFGEVHPNQFWWDYSCGNVKERNFKDIWFNDPLLNELRGKWILKGRCGRCAYKSVCGGFRLRAMRAGDLWGEDPSCYLKDDEIAKNVFE</sequence>
<dbReference type="HOGENOM" id="CLU_009273_4_0_2"/>
<dbReference type="Gene3D" id="3.20.20.70">
    <property type="entry name" value="Aldolase class I"/>
    <property type="match status" value="1"/>
</dbReference>
<evidence type="ECO:0000256" key="3">
    <source>
        <dbReference type="ARBA" id="ARBA00022691"/>
    </source>
</evidence>
<dbReference type="SFLD" id="SFLDG01386">
    <property type="entry name" value="main_SPASM_domain-containing"/>
    <property type="match status" value="1"/>
</dbReference>
<dbReference type="CDD" id="cd01335">
    <property type="entry name" value="Radical_SAM"/>
    <property type="match status" value="1"/>
</dbReference>
<dbReference type="PANTHER" id="PTHR11228:SF7">
    <property type="entry name" value="PQQA PEPTIDE CYCLASE"/>
    <property type="match status" value="1"/>
</dbReference>
<name>D2RGH1_ARCPA</name>
<dbReference type="KEGG" id="apo:Arcpr_0326"/>
<dbReference type="PROSITE" id="PS51918">
    <property type="entry name" value="RADICAL_SAM"/>
    <property type="match status" value="1"/>
</dbReference>
<dbReference type="InterPro" id="IPR023885">
    <property type="entry name" value="4Fe4S-binding_SPASM_dom"/>
</dbReference>
<dbReference type="SMART" id="SM00729">
    <property type="entry name" value="Elp3"/>
    <property type="match status" value="1"/>
</dbReference>
<dbReference type="InterPro" id="IPR007197">
    <property type="entry name" value="rSAM"/>
</dbReference>
<dbReference type="GO" id="GO:0006783">
    <property type="term" value="P:heme biosynthetic process"/>
    <property type="evidence" value="ECO:0007669"/>
    <property type="project" value="TreeGrafter"/>
</dbReference>
<evidence type="ECO:0000313" key="8">
    <source>
        <dbReference type="EMBL" id="ADB57396.1"/>
    </source>
</evidence>
<dbReference type="GO" id="GO:0051539">
    <property type="term" value="F:4 iron, 4 sulfur cluster binding"/>
    <property type="evidence" value="ECO:0007669"/>
    <property type="project" value="UniProtKB-KW"/>
</dbReference>
<reference evidence="8 9" key="1">
    <citation type="journal article" date="2010" name="Stand. Genomic Sci.">
        <title>Complete genome sequence of Archaeoglobus profundus type strain (AV18).</title>
        <authorList>
            <person name="von Jan M."/>
            <person name="Lapidus A."/>
            <person name="Del Rio T.G."/>
            <person name="Copeland A."/>
            <person name="Tice H."/>
            <person name="Cheng J.F."/>
            <person name="Lucas S."/>
            <person name="Chen F."/>
            <person name="Nolan M."/>
            <person name="Goodwin L."/>
            <person name="Han C."/>
            <person name="Pitluck S."/>
            <person name="Liolios K."/>
            <person name="Ivanova N."/>
            <person name="Mavromatis K."/>
            <person name="Ovchinnikova G."/>
            <person name="Chertkov O."/>
            <person name="Pati A."/>
            <person name="Chen A."/>
            <person name="Palaniappan K."/>
            <person name="Land M."/>
            <person name="Hauser L."/>
            <person name="Chang Y.J."/>
            <person name="Jeffries C.D."/>
            <person name="Saunders E."/>
            <person name="Brettin T."/>
            <person name="Detter J.C."/>
            <person name="Chain P."/>
            <person name="Eichinger K."/>
            <person name="Huber H."/>
            <person name="Spring S."/>
            <person name="Rohde M."/>
            <person name="Goker M."/>
            <person name="Wirth R."/>
            <person name="Woyke T."/>
            <person name="Bristow J."/>
            <person name="Eisen J.A."/>
            <person name="Markowitz V."/>
            <person name="Hugenholtz P."/>
            <person name="Kyrpides N.C."/>
            <person name="Klenk H.P."/>
        </authorList>
    </citation>
    <scope>NUCLEOTIDE SEQUENCE [LARGE SCALE GENOMIC DNA]</scope>
    <source>
        <strain evidence="9">DSM 5631 / JCM 9629 / NBRC 100127 / Av18</strain>
    </source>
</reference>
<dbReference type="eggNOG" id="arCOG00938">
    <property type="taxonomic scope" value="Archaea"/>
</dbReference>